<dbReference type="InterPro" id="IPR050964">
    <property type="entry name" value="Striated_Muscle_Regulatory"/>
</dbReference>
<feature type="domain" description="Ig-like" evidence="7">
    <location>
        <begin position="919"/>
        <end position="992"/>
    </location>
</feature>
<dbReference type="InterPro" id="IPR003598">
    <property type="entry name" value="Ig_sub2"/>
</dbReference>
<dbReference type="Pfam" id="PF18362">
    <property type="entry name" value="THB"/>
    <property type="match status" value="1"/>
</dbReference>
<dbReference type="EMBL" id="CAAGRJ010035895">
    <property type="protein sequence ID" value="VFV44524.1"/>
    <property type="molecule type" value="Genomic_DNA"/>
</dbReference>
<dbReference type="InterPro" id="IPR040849">
    <property type="entry name" value="MyBP-C_THB"/>
</dbReference>
<dbReference type="Proteomes" id="UP000386466">
    <property type="component" value="Unassembled WGS sequence"/>
</dbReference>
<feature type="compositionally biased region" description="Basic residues" evidence="6">
    <location>
        <begin position="481"/>
        <end position="490"/>
    </location>
</feature>
<keyword evidence="3" id="KW-0130">Cell adhesion</keyword>
<evidence type="ECO:0000256" key="6">
    <source>
        <dbReference type="SAM" id="MobiDB-lite"/>
    </source>
</evidence>
<keyword evidence="5" id="KW-0393">Immunoglobulin domain</keyword>
<evidence type="ECO:0000256" key="5">
    <source>
        <dbReference type="ARBA" id="ARBA00023319"/>
    </source>
</evidence>
<dbReference type="SUPFAM" id="SSF48726">
    <property type="entry name" value="Immunoglobulin"/>
    <property type="match status" value="4"/>
</dbReference>
<dbReference type="FunFam" id="2.60.40.10:FF:000060">
    <property type="entry name" value="Myosin-binding protein C, slow type"/>
    <property type="match status" value="1"/>
</dbReference>
<dbReference type="InterPro" id="IPR036116">
    <property type="entry name" value="FN3_sf"/>
</dbReference>
<dbReference type="InterPro" id="IPR007110">
    <property type="entry name" value="Ig-like_dom"/>
</dbReference>
<dbReference type="FunFam" id="2.60.40.10:FF:000326">
    <property type="entry name" value="Myosin-binding protein C, cardiac-type"/>
    <property type="match status" value="1"/>
</dbReference>
<proteinExistence type="predicted"/>
<dbReference type="Gene3D" id="2.60.40.10">
    <property type="entry name" value="Immunoglobulins"/>
    <property type="match status" value="6"/>
</dbReference>
<dbReference type="InterPro" id="IPR036179">
    <property type="entry name" value="Ig-like_dom_sf"/>
</dbReference>
<organism evidence="9 10">
    <name type="scientific">Lynx pardinus</name>
    <name type="common">Iberian lynx</name>
    <name type="synonym">Felis pardina</name>
    <dbReference type="NCBI Taxonomy" id="191816"/>
    <lineage>
        <taxon>Eukaryota</taxon>
        <taxon>Metazoa</taxon>
        <taxon>Chordata</taxon>
        <taxon>Craniata</taxon>
        <taxon>Vertebrata</taxon>
        <taxon>Euteleostomi</taxon>
        <taxon>Mammalia</taxon>
        <taxon>Eutheria</taxon>
        <taxon>Laurasiatheria</taxon>
        <taxon>Carnivora</taxon>
        <taxon>Feliformia</taxon>
        <taxon>Felidae</taxon>
        <taxon>Felinae</taxon>
        <taxon>Lynx</taxon>
    </lineage>
</organism>
<name>A0A485PJH9_LYNPA</name>
<feature type="compositionally biased region" description="Basic and acidic residues" evidence="6">
    <location>
        <begin position="13"/>
        <end position="27"/>
    </location>
</feature>
<evidence type="ECO:0000256" key="4">
    <source>
        <dbReference type="ARBA" id="ARBA00023179"/>
    </source>
</evidence>
<reference evidence="9 10" key="1">
    <citation type="submission" date="2019-01" db="EMBL/GenBank/DDBJ databases">
        <authorList>
            <person name="Alioto T."/>
            <person name="Alioto T."/>
        </authorList>
    </citation>
    <scope>NUCLEOTIDE SEQUENCE [LARGE SCALE GENOMIC DNA]</scope>
</reference>
<dbReference type="SMART" id="SM00060">
    <property type="entry name" value="FN3"/>
    <property type="match status" value="2"/>
</dbReference>
<dbReference type="CDD" id="cd00063">
    <property type="entry name" value="FN3"/>
    <property type="match status" value="1"/>
</dbReference>
<dbReference type="GO" id="GO:0007155">
    <property type="term" value="P:cell adhesion"/>
    <property type="evidence" value="ECO:0007669"/>
    <property type="project" value="UniProtKB-KW"/>
</dbReference>
<feature type="domain" description="Ig-like" evidence="7">
    <location>
        <begin position="514"/>
        <end position="614"/>
    </location>
</feature>
<dbReference type="PANTHER" id="PTHR13817">
    <property type="entry name" value="TITIN"/>
    <property type="match status" value="1"/>
</dbReference>
<evidence type="ECO:0000256" key="3">
    <source>
        <dbReference type="ARBA" id="ARBA00022889"/>
    </source>
</evidence>
<evidence type="ECO:0000259" key="7">
    <source>
        <dbReference type="PROSITE" id="PS50835"/>
    </source>
</evidence>
<dbReference type="SMART" id="SM00409">
    <property type="entry name" value="IG"/>
    <property type="match status" value="4"/>
</dbReference>
<feature type="region of interest" description="Disordered" evidence="6">
    <location>
        <begin position="473"/>
        <end position="494"/>
    </location>
</feature>
<dbReference type="InterPro" id="IPR003599">
    <property type="entry name" value="Ig_sub"/>
</dbReference>
<keyword evidence="4" id="KW-0514">Muscle protein</keyword>
<evidence type="ECO:0000256" key="2">
    <source>
        <dbReference type="ARBA" id="ARBA00022737"/>
    </source>
</evidence>
<dbReference type="InterPro" id="IPR013098">
    <property type="entry name" value="Ig_I-set"/>
</dbReference>
<keyword evidence="1" id="KW-0787">Thick filament</keyword>
<dbReference type="FunFam" id="2.60.40.10:FF:001216">
    <property type="entry name" value="Myosin binding protein C, fast type"/>
    <property type="match status" value="1"/>
</dbReference>
<protein>
    <submittedName>
        <fullName evidence="9">Myosin-binding protein fast-type</fullName>
    </submittedName>
</protein>
<gene>
    <name evidence="9" type="ORF">LYPA_23C016272</name>
</gene>
<evidence type="ECO:0000259" key="8">
    <source>
        <dbReference type="PROSITE" id="PS50853"/>
    </source>
</evidence>
<dbReference type="Pfam" id="PF07679">
    <property type="entry name" value="I-set"/>
    <property type="match status" value="3"/>
</dbReference>
<feature type="region of interest" description="Disordered" evidence="6">
    <location>
        <begin position="1"/>
        <end position="61"/>
    </location>
</feature>
<sequence length="1010" mass="112779">MPEAKPAAKKAPKGKDEAKPAPKEAAPKEAPAQPPKEAPPEDQSPTAEEPTGLFLKKPDSVSVENGKDTVIVAKVNGKELPGKPAIKWFKGKWLELGSKSGARFSFKESHDSASNVYTVELHIGKVVLGDRGNYRLEVKAKDVCDSCAFNIDVEVPRQDTFGQGLESFKRSGEGKSENAGELDFSGLLKKREVVEEEKKKKKDDDDLGIPPEIWELLKGAKKSEYEKIAFQYGITDLRGMLKRLKKAKVEVKKSAAFTKKLDPAYQVDKGNKIKLVVEISDPDLPLKWFKNGQEIKPSSKYVFENVGKKRILTINKCTLADDAAYEVAVKDEKCFTELFVKEPPVLIVTPLEDQQVFVGDRVEMSVEVSEDGAQVMCSDVYDPSWGFWSFNSHQETSAFPCPFPDPCYFRFIYSSIQPIIHPLVRPLLYPSPIHPSIHPSIHPPTLDPSIPLRETEHEWARGRERGRHRIGNRLQAPSHQPRARRGARTHGPRDRDLAEVGHLTDCATQAPLFPNISSLPLEPPKIHLDCSGKTSENSIVVVAGNKLRLDVSITGEPRPVATWLKEDEVFTAPEGRIHIETQADSSSFVIESADRADEGRYTIKVTNPVGEDVASIFLRVVDVPDPPEAVRVTSVGEDWAILVWEPPKYDGGQPITGYLLERKKKGSQRWMKLNFEVFTETTYESTKMIEGILYEMRVFAVNAIGVSQPSMNTKPFMPIAPTSEPQHLTVEDVTDTTTTLNVEYIPTVVSPPHLVPRVPRGNLARIKQASPNPVTQPRATTNLLPVLMDLSILGISYRRDCTTCSLRGPAFLTRRNVFQVHTQSAAGNGRLSQWDAPLNALSSPPALLEWFTVYERNRHTSCTVSDLIVGNEYYFRVYSENICGLSDSPGVSKNTARILKTGLTFRPFEYKEHDFRTPPKFLTPLPDRVVVAGYSAALNCAVRGHPKPKVVWMKNKMEIREDPKFLMTNHQGVLTLNIRRPSPFDAGTYSCRGVSRLGVGDWDTRLEVRD</sequence>
<dbReference type="PRINTS" id="PR00014">
    <property type="entry name" value="FNTYPEIII"/>
</dbReference>
<dbReference type="SUPFAM" id="SSF49265">
    <property type="entry name" value="Fibronectin type III"/>
    <property type="match status" value="2"/>
</dbReference>
<dbReference type="PANTHER" id="PTHR13817:SF17">
    <property type="entry name" value="MYOSIN-BINDING PROTEIN C, FAST-TYPE"/>
    <property type="match status" value="1"/>
</dbReference>
<dbReference type="SMART" id="SM00408">
    <property type="entry name" value="IGc2"/>
    <property type="match status" value="2"/>
</dbReference>
<dbReference type="GO" id="GO:0032982">
    <property type="term" value="C:myosin filament"/>
    <property type="evidence" value="ECO:0007669"/>
    <property type="project" value="UniProtKB-KW"/>
</dbReference>
<dbReference type="AlphaFoldDB" id="A0A485PJH9"/>
<evidence type="ECO:0000313" key="10">
    <source>
        <dbReference type="Proteomes" id="UP000386466"/>
    </source>
</evidence>
<evidence type="ECO:0000256" key="1">
    <source>
        <dbReference type="ARBA" id="ARBA00022433"/>
    </source>
</evidence>
<dbReference type="PROSITE" id="PS50835">
    <property type="entry name" value="IG_LIKE"/>
    <property type="match status" value="2"/>
</dbReference>
<dbReference type="GO" id="GO:0045214">
    <property type="term" value="P:sarcomere organization"/>
    <property type="evidence" value="ECO:0007669"/>
    <property type="project" value="TreeGrafter"/>
</dbReference>
<dbReference type="FunFam" id="2.60.40.10:FF:000646">
    <property type="entry name" value="Myosin binding protein C, fast type"/>
    <property type="match status" value="1"/>
</dbReference>
<dbReference type="FunFam" id="2.60.40.10:FF:000070">
    <property type="entry name" value="Myosin-binding protein C, slow type"/>
    <property type="match status" value="1"/>
</dbReference>
<accession>A0A485PJH9</accession>
<dbReference type="GO" id="GO:0031430">
    <property type="term" value="C:M band"/>
    <property type="evidence" value="ECO:0007669"/>
    <property type="project" value="TreeGrafter"/>
</dbReference>
<dbReference type="InterPro" id="IPR013783">
    <property type="entry name" value="Ig-like_fold"/>
</dbReference>
<evidence type="ECO:0000313" key="9">
    <source>
        <dbReference type="EMBL" id="VFV44524.1"/>
    </source>
</evidence>
<keyword evidence="2" id="KW-0677">Repeat</keyword>
<dbReference type="CDD" id="cd05894">
    <property type="entry name" value="Ig_C5_MyBP-C"/>
    <property type="match status" value="1"/>
</dbReference>
<keyword evidence="10" id="KW-1185">Reference proteome</keyword>
<dbReference type="InterPro" id="IPR003961">
    <property type="entry name" value="FN3_dom"/>
</dbReference>
<dbReference type="Pfam" id="PF00041">
    <property type="entry name" value="fn3"/>
    <property type="match status" value="1"/>
</dbReference>
<dbReference type="PROSITE" id="PS50853">
    <property type="entry name" value="FN3"/>
    <property type="match status" value="1"/>
</dbReference>
<feature type="domain" description="Fibronectin type-III" evidence="8">
    <location>
        <begin position="626"/>
        <end position="722"/>
    </location>
</feature>